<keyword evidence="3 5" id="KW-0560">Oxidoreductase</keyword>
<feature type="domain" description="Fe2OG dioxygenase" evidence="6">
    <location>
        <begin position="193"/>
        <end position="306"/>
    </location>
</feature>
<dbReference type="Pfam" id="PF03171">
    <property type="entry name" value="2OG-FeII_Oxy"/>
    <property type="match status" value="1"/>
</dbReference>
<evidence type="ECO:0000256" key="5">
    <source>
        <dbReference type="RuleBase" id="RU003682"/>
    </source>
</evidence>
<dbReference type="InterPro" id="IPR027443">
    <property type="entry name" value="IPNS-like_sf"/>
</dbReference>
<keyword evidence="2 5" id="KW-0479">Metal-binding</keyword>
<dbReference type="Gene3D" id="2.60.120.330">
    <property type="entry name" value="B-lactam Antibiotic, Isopenicillin N Synthase, Chain"/>
    <property type="match status" value="1"/>
</dbReference>
<evidence type="ECO:0000256" key="3">
    <source>
        <dbReference type="ARBA" id="ARBA00023002"/>
    </source>
</evidence>
<sequence>MATPQATTTNPPQFRIPIIDFSKYLHGTPEEKKSCIAAIMAGFTTSGFLYLTHSGLSPADAYSWSEKYFALPLDEKMKHPNTNKAANRGYSGMGIEKTTNADLEDGGEDAVAKLRAMLPDLKESLEIGSDEEGGRYPAKPWKNHYPDDALPGFGAAMRAFYEKCDDLHHQLLCAIAEGLGLEREWFKQYVTAGDHVLRLLHYPSVPKAVLEKEGAVRAGSHTDYGTVTLLFQDGSGGLQVRTPEGEWVHVEPVEGAVVINAGDMLQIWTNDVIKSTHHRVVSPPNAVTTEDGKYSARYSIAFFAHPDHERIINAIENCVSEARPKKYGPIVPGEWMVKRLTATY</sequence>
<dbReference type="InterPro" id="IPR005123">
    <property type="entry name" value="Oxoglu/Fe-dep_dioxygenase_dom"/>
</dbReference>
<dbReference type="GeneID" id="54588110"/>
<organism evidence="7 8">
    <name type="scientific">Trematosphaeria pertusa</name>
    <dbReference type="NCBI Taxonomy" id="390896"/>
    <lineage>
        <taxon>Eukaryota</taxon>
        <taxon>Fungi</taxon>
        <taxon>Dikarya</taxon>
        <taxon>Ascomycota</taxon>
        <taxon>Pezizomycotina</taxon>
        <taxon>Dothideomycetes</taxon>
        <taxon>Pleosporomycetidae</taxon>
        <taxon>Pleosporales</taxon>
        <taxon>Massarineae</taxon>
        <taxon>Trematosphaeriaceae</taxon>
        <taxon>Trematosphaeria</taxon>
    </lineage>
</organism>
<dbReference type="GO" id="GO:0046872">
    <property type="term" value="F:metal ion binding"/>
    <property type="evidence" value="ECO:0007669"/>
    <property type="project" value="UniProtKB-KW"/>
</dbReference>
<comment type="similarity">
    <text evidence="1 5">Belongs to the iron/ascorbate-dependent oxidoreductase family.</text>
</comment>
<dbReference type="InterPro" id="IPR026992">
    <property type="entry name" value="DIOX_N"/>
</dbReference>
<reference evidence="7" key="1">
    <citation type="journal article" date="2020" name="Stud. Mycol.">
        <title>101 Dothideomycetes genomes: a test case for predicting lifestyles and emergence of pathogens.</title>
        <authorList>
            <person name="Haridas S."/>
            <person name="Albert R."/>
            <person name="Binder M."/>
            <person name="Bloem J."/>
            <person name="Labutti K."/>
            <person name="Salamov A."/>
            <person name="Andreopoulos B."/>
            <person name="Baker S."/>
            <person name="Barry K."/>
            <person name="Bills G."/>
            <person name="Bluhm B."/>
            <person name="Cannon C."/>
            <person name="Castanera R."/>
            <person name="Culley D."/>
            <person name="Daum C."/>
            <person name="Ezra D."/>
            <person name="Gonzalez J."/>
            <person name="Henrissat B."/>
            <person name="Kuo A."/>
            <person name="Liang C."/>
            <person name="Lipzen A."/>
            <person name="Lutzoni F."/>
            <person name="Magnuson J."/>
            <person name="Mondo S."/>
            <person name="Nolan M."/>
            <person name="Ohm R."/>
            <person name="Pangilinan J."/>
            <person name="Park H.-J."/>
            <person name="Ramirez L."/>
            <person name="Alfaro M."/>
            <person name="Sun H."/>
            <person name="Tritt A."/>
            <person name="Yoshinaga Y."/>
            <person name="Zwiers L.-H."/>
            <person name="Turgeon B."/>
            <person name="Goodwin S."/>
            <person name="Spatafora J."/>
            <person name="Crous P."/>
            <person name="Grigoriev I."/>
        </authorList>
    </citation>
    <scope>NUCLEOTIDE SEQUENCE</scope>
    <source>
        <strain evidence="7">CBS 122368</strain>
    </source>
</reference>
<keyword evidence="4 5" id="KW-0408">Iron</keyword>
<evidence type="ECO:0000256" key="1">
    <source>
        <dbReference type="ARBA" id="ARBA00008056"/>
    </source>
</evidence>
<name>A0A6A6IQT7_9PLEO</name>
<gene>
    <name evidence="7" type="ORF">BU26DRAFT_590891</name>
</gene>
<dbReference type="RefSeq" id="XP_033687442.1">
    <property type="nucleotide sequence ID" value="XM_033834780.1"/>
</dbReference>
<dbReference type="EMBL" id="ML987192">
    <property type="protein sequence ID" value="KAF2252438.1"/>
    <property type="molecule type" value="Genomic_DNA"/>
</dbReference>
<dbReference type="PANTHER" id="PTHR10209">
    <property type="entry name" value="OXIDOREDUCTASE, 2OG-FE II OXYGENASE FAMILY PROTEIN"/>
    <property type="match status" value="1"/>
</dbReference>
<keyword evidence="8" id="KW-1185">Reference proteome</keyword>
<dbReference type="OrthoDB" id="288590at2759"/>
<proteinExistence type="inferred from homology"/>
<evidence type="ECO:0000256" key="2">
    <source>
        <dbReference type="ARBA" id="ARBA00022723"/>
    </source>
</evidence>
<dbReference type="SUPFAM" id="SSF51197">
    <property type="entry name" value="Clavaminate synthase-like"/>
    <property type="match status" value="1"/>
</dbReference>
<dbReference type="GO" id="GO:0044283">
    <property type="term" value="P:small molecule biosynthetic process"/>
    <property type="evidence" value="ECO:0007669"/>
    <property type="project" value="UniProtKB-ARBA"/>
</dbReference>
<dbReference type="AlphaFoldDB" id="A0A6A6IQT7"/>
<dbReference type="PRINTS" id="PR00682">
    <property type="entry name" value="IPNSYNTHASE"/>
</dbReference>
<accession>A0A6A6IQT7</accession>
<dbReference type="InterPro" id="IPR044861">
    <property type="entry name" value="IPNS-like_FE2OG_OXY"/>
</dbReference>
<evidence type="ECO:0000259" key="6">
    <source>
        <dbReference type="PROSITE" id="PS51471"/>
    </source>
</evidence>
<protein>
    <submittedName>
        <fullName evidence="7">Oxidoreductase-like protein</fullName>
    </submittedName>
</protein>
<dbReference type="Pfam" id="PF14226">
    <property type="entry name" value="DIOX_N"/>
    <property type="match status" value="1"/>
</dbReference>
<dbReference type="Proteomes" id="UP000800094">
    <property type="component" value="Unassembled WGS sequence"/>
</dbReference>
<evidence type="ECO:0000313" key="7">
    <source>
        <dbReference type="EMBL" id="KAF2252438.1"/>
    </source>
</evidence>
<dbReference type="GO" id="GO:0016491">
    <property type="term" value="F:oxidoreductase activity"/>
    <property type="evidence" value="ECO:0007669"/>
    <property type="project" value="UniProtKB-KW"/>
</dbReference>
<dbReference type="PROSITE" id="PS51471">
    <property type="entry name" value="FE2OG_OXY"/>
    <property type="match status" value="1"/>
</dbReference>
<evidence type="ECO:0000313" key="8">
    <source>
        <dbReference type="Proteomes" id="UP000800094"/>
    </source>
</evidence>
<dbReference type="PANTHER" id="PTHR10209:SF881">
    <property type="entry name" value="FI07970P-RELATED"/>
    <property type="match status" value="1"/>
</dbReference>
<evidence type="ECO:0000256" key="4">
    <source>
        <dbReference type="ARBA" id="ARBA00023004"/>
    </source>
</evidence>